<dbReference type="PANTHER" id="PTHR23280:SF21">
    <property type="entry name" value="PROTEIN 4.1 HOMOLOG"/>
    <property type="match status" value="1"/>
</dbReference>
<keyword evidence="4" id="KW-1185">Reference proteome</keyword>
<dbReference type="PROSITE" id="PS00660">
    <property type="entry name" value="FERM_1"/>
    <property type="match status" value="1"/>
</dbReference>
<feature type="compositionally biased region" description="Basic and acidic residues" evidence="2">
    <location>
        <begin position="634"/>
        <end position="643"/>
    </location>
</feature>
<feature type="compositionally biased region" description="Basic and acidic residues" evidence="2">
    <location>
        <begin position="420"/>
        <end position="447"/>
    </location>
</feature>
<feature type="compositionally biased region" description="Basic and acidic residues" evidence="2">
    <location>
        <begin position="1157"/>
        <end position="1170"/>
    </location>
</feature>
<dbReference type="InterPro" id="IPR035963">
    <property type="entry name" value="FERM_2"/>
</dbReference>
<dbReference type="InterPro" id="IPR014352">
    <property type="entry name" value="FERM/acyl-CoA-bd_prot_sf"/>
</dbReference>
<dbReference type="GO" id="GO:0005886">
    <property type="term" value="C:plasma membrane"/>
    <property type="evidence" value="ECO:0007669"/>
    <property type="project" value="TreeGrafter"/>
</dbReference>
<dbReference type="CDD" id="cd14473">
    <property type="entry name" value="FERM_B-lobe"/>
    <property type="match status" value="1"/>
</dbReference>
<dbReference type="InterPro" id="IPR019747">
    <property type="entry name" value="FERM_CS"/>
</dbReference>
<evidence type="ECO:0000259" key="3">
    <source>
        <dbReference type="PROSITE" id="PS50057"/>
    </source>
</evidence>
<dbReference type="Gene3D" id="2.30.29.30">
    <property type="entry name" value="Pleckstrin-homology domain (PH domain)/Phosphotyrosine-binding domain (PTB)"/>
    <property type="match status" value="1"/>
</dbReference>
<evidence type="ECO:0000313" key="4">
    <source>
        <dbReference type="Proteomes" id="UP000694844"/>
    </source>
</evidence>
<feature type="compositionally biased region" description="Low complexity" evidence="2">
    <location>
        <begin position="1121"/>
        <end position="1131"/>
    </location>
</feature>
<dbReference type="GO" id="GO:0005198">
    <property type="term" value="F:structural molecule activity"/>
    <property type="evidence" value="ECO:0007669"/>
    <property type="project" value="InterPro"/>
</dbReference>
<dbReference type="Proteomes" id="UP000694844">
    <property type="component" value="Chromosome 2"/>
</dbReference>
<dbReference type="InterPro" id="IPR000299">
    <property type="entry name" value="FERM_domain"/>
</dbReference>
<dbReference type="InterPro" id="IPR008379">
    <property type="entry name" value="Band_4.1_C"/>
</dbReference>
<dbReference type="PRINTS" id="PR00935">
    <property type="entry name" value="BAND41"/>
</dbReference>
<feature type="compositionally biased region" description="Basic and acidic residues" evidence="2">
    <location>
        <begin position="470"/>
        <end position="526"/>
    </location>
</feature>
<dbReference type="Pfam" id="PF08736">
    <property type="entry name" value="FA"/>
    <property type="match status" value="1"/>
</dbReference>
<dbReference type="InterPro" id="IPR000798">
    <property type="entry name" value="Ez/rad/moesin-like"/>
</dbReference>
<dbReference type="FunFam" id="1.20.80.10:FF:000001">
    <property type="entry name" value="Erythrocyte membrane protein band 4.1"/>
    <property type="match status" value="1"/>
</dbReference>
<feature type="compositionally biased region" description="Basic and acidic residues" evidence="2">
    <location>
        <begin position="608"/>
        <end position="617"/>
    </location>
</feature>
<dbReference type="InterPro" id="IPR019748">
    <property type="entry name" value="FERM_central"/>
</dbReference>
<dbReference type="SMART" id="SM00295">
    <property type="entry name" value="B41"/>
    <property type="match status" value="1"/>
</dbReference>
<evidence type="ECO:0000256" key="1">
    <source>
        <dbReference type="ARBA" id="ARBA00022553"/>
    </source>
</evidence>
<feature type="compositionally biased region" description="Basic and acidic residues" evidence="2">
    <location>
        <begin position="1222"/>
        <end position="1232"/>
    </location>
</feature>
<feature type="compositionally biased region" description="Basic and acidic residues" evidence="2">
    <location>
        <begin position="1070"/>
        <end position="1091"/>
    </location>
</feature>
<dbReference type="RefSeq" id="XP_022315600.1">
    <property type="nucleotide sequence ID" value="XM_022459892.1"/>
</dbReference>
<dbReference type="SMART" id="SM01196">
    <property type="entry name" value="FERM_C"/>
    <property type="match status" value="1"/>
</dbReference>
<dbReference type="GO" id="GO:0031032">
    <property type="term" value="P:actomyosin structure organization"/>
    <property type="evidence" value="ECO:0007669"/>
    <property type="project" value="TreeGrafter"/>
</dbReference>
<dbReference type="InterPro" id="IPR018979">
    <property type="entry name" value="FERM_N"/>
</dbReference>
<protein>
    <submittedName>
        <fullName evidence="5">Band 4.1-like protein 3 isoform X1</fullName>
    </submittedName>
</protein>
<name>A0A8B8CIN0_CRAVI</name>
<reference evidence="5" key="1">
    <citation type="submission" date="2025-08" db="UniProtKB">
        <authorList>
            <consortium name="RefSeq"/>
        </authorList>
    </citation>
    <scope>IDENTIFICATION</scope>
    <source>
        <tissue evidence="5">Whole sample</tissue>
    </source>
</reference>
<dbReference type="PROSITE" id="PS50057">
    <property type="entry name" value="FERM_3"/>
    <property type="match status" value="1"/>
</dbReference>
<feature type="compositionally biased region" description="Basic and acidic residues" evidence="2">
    <location>
        <begin position="995"/>
        <end position="1024"/>
    </location>
</feature>
<dbReference type="Gene3D" id="3.10.20.90">
    <property type="entry name" value="Phosphatidylinositol 3-kinase Catalytic Subunit, Chain A, domain 1"/>
    <property type="match status" value="1"/>
</dbReference>
<keyword evidence="1" id="KW-0597">Phosphoprotein</keyword>
<feature type="compositionally biased region" description="Low complexity" evidence="2">
    <location>
        <begin position="686"/>
        <end position="697"/>
    </location>
</feature>
<sequence length="1368" mass="155271">MTYIEENDRRNSLHPEDHATAVLKPTQQKSNKMVLCRVLLLDGNDFETEISRNAEGKELFDEICERLNINEKEYFGLTYTGAQDVKYWLNHDKKIAKQVKSGTWVFEFAVKFYPPEPSHLAEDITRYQLCLQIRADIYNGKLPCSFMTHAILGSYTVQAEIGDYDPQEDGPGDGYLKAFDFAPQQTDELSKKIHELHKTHKGQTPEEAELNFLENAKKLAMYGVDLHKAKDSENRVIMLGVCASGLQLYREKLRINRFVWPKIIKLTYKRNNFYIKLRPTEGEQETTICFKLDSHKLAKRLWKTCVEHHTFFRLKEPEKNSTGTLIPRFNSRFRYSGRTQKQIREQEDLMDRPKVKVERRGLGNSFRMPRDAEGHLIRPVGEGGNDSYDRTDKLAGQTDTMSSGPPPYSSMDRQGKHSKKPGETDADRPDTTEDRKDKMLGNHEKTEGAPGEGGDAAMLEGGVALHGGKKSKEDKEREKREKEEEKHRLEEEKRRQKEAEKERKRLEKEKKKHKDNSEDRTDRIGDENATETAINGMSGSMGVDSDAVVLGKSGNKEHDKKPGDGETGPKEGEGLEHVKHDKAHDKHKKDHKKGGGLFGKLKKTPSKGKGDKSKPIETEIEATPSPGTQGDQQTNKKEGKVEEQPQSGQTLVFEDKMEDEVFEESLHPVVQSNSKLVGKPEKSSRKSSSSSSSSSSSIEGEIVLEHRGSNIVEEVLSSGPSSPVQDRASPLLKEDRKSDFKEEEEKRSEDRVNGEVENTEGSSQKKKKVEIKLDIEVTKKQSSNLSDREKAKSDVSNDNVNGSTKTKEEGSEKLREGNGKQESPVEIPVVLVNEESGKEDTNKVSSETDEKKAADVSKEEKNRHKEEEKRRKEEEKRQKEEEKRRKEEEKKRKKEEQLDKKKNEKEEKERKKKEKLEAKKKASVKKEVKDTQEDQEKRTEDSAPQEEKEVKVETKTEDKEEVKTVTKSEDRHEDMKVKIKVLPKSDTDTSLLGQELHEKKPEVPQEDTKKEEKEKPEEGKDQSNKKSKSKKRKPASKKKSTTGCFSFIRHHKSDSEDEVAKIELPTEPWPSEKKAEEEEGEKPPEEPEVKTPPKQRGGVGMGWALPGMNELKDRKAKPEDSAVTSSPSSSSSDEDISHHAILDDDTDEQGGLGLDGTHPDYSDKSIDRKMQFIAVTPPSTEVRDRQRGDNTMPFFEPVGSTSDGEGEGTLGKKKPPPVAPKKYRDSADDRLSDMPPTVATERMRYDPNMDDQPIPTTNVPIVKTQTRTVTYEKDGFPIEIEDGILISSQSHSTRTQTIETTTYKTERDGKTETRVEKKVVISQEENGDDIDHDALLAEAIKSVTEMNPDLSVERIECMRQMEEVDSRY</sequence>
<feature type="compositionally biased region" description="Basic and acidic residues" evidence="2">
    <location>
        <begin position="770"/>
        <end position="779"/>
    </location>
</feature>
<dbReference type="SUPFAM" id="SSF50729">
    <property type="entry name" value="PH domain-like"/>
    <property type="match status" value="1"/>
</dbReference>
<dbReference type="FunFam" id="3.10.20.90:FF:000039">
    <property type="entry name" value="Tyrosine-protein phosphatase non-receptor type"/>
    <property type="match status" value="1"/>
</dbReference>
<accession>A0A8B8CIN0</accession>
<feature type="compositionally biased region" description="Basic and acidic residues" evidence="2">
    <location>
        <begin position="554"/>
        <end position="584"/>
    </location>
</feature>
<dbReference type="PANTHER" id="PTHR23280">
    <property type="entry name" value="4.1 G PROTEIN"/>
    <property type="match status" value="1"/>
</dbReference>
<feature type="compositionally biased region" description="Basic and acidic residues" evidence="2">
    <location>
        <begin position="835"/>
        <end position="987"/>
    </location>
</feature>
<feature type="compositionally biased region" description="Basic and acidic residues" evidence="2">
    <location>
        <begin position="732"/>
        <end position="754"/>
    </location>
</feature>
<dbReference type="PRINTS" id="PR00661">
    <property type="entry name" value="ERMFAMILY"/>
</dbReference>
<organism evidence="4 5">
    <name type="scientific">Crassostrea virginica</name>
    <name type="common">Eastern oyster</name>
    <dbReference type="NCBI Taxonomy" id="6565"/>
    <lineage>
        <taxon>Eukaryota</taxon>
        <taxon>Metazoa</taxon>
        <taxon>Spiralia</taxon>
        <taxon>Lophotrochozoa</taxon>
        <taxon>Mollusca</taxon>
        <taxon>Bivalvia</taxon>
        <taxon>Autobranchia</taxon>
        <taxon>Pteriomorphia</taxon>
        <taxon>Ostreida</taxon>
        <taxon>Ostreoidea</taxon>
        <taxon>Ostreidae</taxon>
        <taxon>Crassostrea</taxon>
    </lineage>
</organism>
<feature type="compositionally biased region" description="Basic and acidic residues" evidence="2">
    <location>
        <begin position="786"/>
        <end position="795"/>
    </location>
</feature>
<feature type="region of interest" description="Disordered" evidence="2">
    <location>
        <begin position="337"/>
        <end position="1257"/>
    </location>
</feature>
<dbReference type="InterPro" id="IPR019749">
    <property type="entry name" value="Band_41_domain"/>
</dbReference>
<dbReference type="InterPro" id="IPR014847">
    <property type="entry name" value="FA"/>
</dbReference>
<feature type="compositionally biased region" description="Basic and acidic residues" evidence="2">
    <location>
        <begin position="805"/>
        <end position="819"/>
    </location>
</feature>
<gene>
    <name evidence="5" type="primary">LOC111119586</name>
</gene>
<feature type="compositionally biased region" description="Basic residues" evidence="2">
    <location>
        <begin position="1025"/>
        <end position="1040"/>
    </location>
</feature>
<dbReference type="Pfam" id="PF05902">
    <property type="entry name" value="4_1_CTD"/>
    <property type="match status" value="1"/>
</dbReference>
<evidence type="ECO:0000256" key="2">
    <source>
        <dbReference type="SAM" id="MobiDB-lite"/>
    </source>
</evidence>
<feature type="compositionally biased region" description="Basic and acidic residues" evidence="2">
    <location>
        <begin position="1110"/>
        <end position="1120"/>
    </location>
</feature>
<evidence type="ECO:0000313" key="5">
    <source>
        <dbReference type="RefSeq" id="XP_022315600.1"/>
    </source>
</evidence>
<dbReference type="OrthoDB" id="6589456at2759"/>
<dbReference type="KEGG" id="cvn:111119586"/>
<feature type="compositionally biased region" description="Basic residues" evidence="2">
    <location>
        <begin position="585"/>
        <end position="606"/>
    </location>
</feature>
<dbReference type="InterPro" id="IPR011993">
    <property type="entry name" value="PH-like_dom_sf"/>
</dbReference>
<feature type="compositionally biased region" description="Basic and acidic residues" evidence="2">
    <location>
        <begin position="342"/>
        <end position="361"/>
    </location>
</feature>
<dbReference type="CDD" id="cd13184">
    <property type="entry name" value="FERM_C_4_1_family"/>
    <property type="match status" value="1"/>
</dbReference>
<dbReference type="SUPFAM" id="SSF54236">
    <property type="entry name" value="Ubiquitin-like"/>
    <property type="match status" value="1"/>
</dbReference>
<dbReference type="InterPro" id="IPR029071">
    <property type="entry name" value="Ubiquitin-like_domsf"/>
</dbReference>
<feature type="domain" description="FERM" evidence="3">
    <location>
        <begin position="34"/>
        <end position="316"/>
    </location>
</feature>
<dbReference type="Pfam" id="PF00373">
    <property type="entry name" value="FERM_M"/>
    <property type="match status" value="1"/>
</dbReference>
<dbReference type="SUPFAM" id="SSF47031">
    <property type="entry name" value="Second domain of FERM"/>
    <property type="match status" value="1"/>
</dbReference>
<dbReference type="InterPro" id="IPR018980">
    <property type="entry name" value="FERM_PH-like_C"/>
</dbReference>
<dbReference type="Pfam" id="PF09380">
    <property type="entry name" value="FERM_C"/>
    <property type="match status" value="1"/>
</dbReference>
<dbReference type="Pfam" id="PF09379">
    <property type="entry name" value="FERM_N"/>
    <property type="match status" value="1"/>
</dbReference>
<dbReference type="Gene3D" id="1.20.80.10">
    <property type="match status" value="1"/>
</dbReference>
<proteinExistence type="predicted"/>
<dbReference type="GO" id="GO:0003779">
    <property type="term" value="F:actin binding"/>
    <property type="evidence" value="ECO:0007669"/>
    <property type="project" value="InterPro"/>
</dbReference>
<dbReference type="GO" id="GO:0005856">
    <property type="term" value="C:cytoskeleton"/>
    <property type="evidence" value="ECO:0007669"/>
    <property type="project" value="InterPro"/>
</dbReference>
<dbReference type="GeneID" id="111119586"/>
<dbReference type="FunFam" id="2.30.29.30:FF:000001">
    <property type="entry name" value="Erythrocyte membrane protein band 4.1"/>
    <property type="match status" value="1"/>
</dbReference>
<dbReference type="PROSITE" id="PS00661">
    <property type="entry name" value="FERM_2"/>
    <property type="match status" value="1"/>
</dbReference>
<dbReference type="SMART" id="SM01195">
    <property type="entry name" value="FA"/>
    <property type="match status" value="1"/>
</dbReference>